<reference evidence="2" key="1">
    <citation type="submission" date="2016-10" db="EMBL/GenBank/DDBJ databases">
        <authorList>
            <person name="Benchimol M."/>
            <person name="Almeida L.G."/>
            <person name="Vasconcelos A.T."/>
            <person name="Perreira-Neves A."/>
            <person name="Rosa I.A."/>
            <person name="Tasca T."/>
            <person name="Bogo M.R."/>
            <person name="de Souza W."/>
        </authorList>
    </citation>
    <scope>NUCLEOTIDE SEQUENCE [LARGE SCALE GENOMIC DNA]</scope>
    <source>
        <strain evidence="2">K</strain>
    </source>
</reference>
<comment type="caution">
    <text evidence="2">The sequence shown here is derived from an EMBL/GenBank/DDBJ whole genome shotgun (WGS) entry which is preliminary data.</text>
</comment>
<evidence type="ECO:0000313" key="3">
    <source>
        <dbReference type="Proteomes" id="UP000179807"/>
    </source>
</evidence>
<dbReference type="GO" id="GO:0005886">
    <property type="term" value="C:plasma membrane"/>
    <property type="evidence" value="ECO:0007669"/>
    <property type="project" value="TreeGrafter"/>
</dbReference>
<proteinExistence type="predicted"/>
<evidence type="ECO:0000313" key="2">
    <source>
        <dbReference type="EMBL" id="OHT07774.1"/>
    </source>
</evidence>
<name>A0A1J4KDR9_9EUKA</name>
<dbReference type="SMART" id="SM00327">
    <property type="entry name" value="VWA"/>
    <property type="match status" value="1"/>
</dbReference>
<dbReference type="InterPro" id="IPR010734">
    <property type="entry name" value="Copine_C"/>
</dbReference>
<dbReference type="EMBL" id="MLAK01000686">
    <property type="protein sequence ID" value="OHT07774.1"/>
    <property type="molecule type" value="Genomic_DNA"/>
</dbReference>
<dbReference type="RefSeq" id="XP_068360910.1">
    <property type="nucleotide sequence ID" value="XM_068503426.1"/>
</dbReference>
<dbReference type="GO" id="GO:0071277">
    <property type="term" value="P:cellular response to calcium ion"/>
    <property type="evidence" value="ECO:0007669"/>
    <property type="project" value="TreeGrafter"/>
</dbReference>
<feature type="domain" description="VWFA" evidence="1">
    <location>
        <begin position="31"/>
        <end position="249"/>
    </location>
</feature>
<gene>
    <name evidence="2" type="ORF">TRFO_23876</name>
</gene>
<dbReference type="OrthoDB" id="5855668at2759"/>
<organism evidence="2 3">
    <name type="scientific">Tritrichomonas foetus</name>
    <dbReference type="NCBI Taxonomy" id="1144522"/>
    <lineage>
        <taxon>Eukaryota</taxon>
        <taxon>Metamonada</taxon>
        <taxon>Parabasalia</taxon>
        <taxon>Tritrichomonadida</taxon>
        <taxon>Tritrichomonadidae</taxon>
        <taxon>Tritrichomonas</taxon>
    </lineage>
</organism>
<dbReference type="GeneID" id="94838130"/>
<accession>A0A1J4KDR9</accession>
<dbReference type="Proteomes" id="UP000179807">
    <property type="component" value="Unassembled WGS sequence"/>
</dbReference>
<dbReference type="AlphaFoldDB" id="A0A1J4KDR9"/>
<dbReference type="Pfam" id="PF07002">
    <property type="entry name" value="Copine"/>
    <property type="match status" value="1"/>
</dbReference>
<protein>
    <recommendedName>
        <fullName evidence="1">VWFA domain-containing protein</fullName>
    </recommendedName>
</protein>
<dbReference type="InterPro" id="IPR036465">
    <property type="entry name" value="vWFA_dom_sf"/>
</dbReference>
<dbReference type="PANTHER" id="PTHR10857">
    <property type="entry name" value="COPINE"/>
    <property type="match status" value="1"/>
</dbReference>
<dbReference type="PANTHER" id="PTHR10857:SF106">
    <property type="entry name" value="C2 DOMAIN-CONTAINING PROTEIN"/>
    <property type="match status" value="1"/>
</dbReference>
<keyword evidence="3" id="KW-1185">Reference proteome</keyword>
<sequence length="265" mass="29505">MSLKKSTFVKEISLHQRFNFYDYIHGGIQLNLITSIDFTASNRTPTDSKSLHYLGMHGDSFNQYQRCIQAVGEILCPYDSDQLFPVFGFGAKIGGQIQHCFPLTFNPQAPCVHGLDGIMGAYQNALQQVVLSGPTLFAPTIRYASRLAVQSFTESRTYTILLIITDGIINYMQDTADAIVEAGRLPLSIIIVGVGNANFDAMDVLDADDKPLVSRTGEKECRDLVQFVPFNRFANSHYSVLAAEVLDEIPRQLVEWAEINDVRPC</sequence>
<dbReference type="SUPFAM" id="SSF53300">
    <property type="entry name" value="vWA-like"/>
    <property type="match status" value="1"/>
</dbReference>
<dbReference type="InterPro" id="IPR002035">
    <property type="entry name" value="VWF_A"/>
</dbReference>
<dbReference type="InterPro" id="IPR045052">
    <property type="entry name" value="Copine"/>
</dbReference>
<evidence type="ECO:0000259" key="1">
    <source>
        <dbReference type="PROSITE" id="PS50234"/>
    </source>
</evidence>
<dbReference type="PROSITE" id="PS50234">
    <property type="entry name" value="VWFA"/>
    <property type="match status" value="1"/>
</dbReference>
<dbReference type="VEuPathDB" id="TrichDB:TRFO_23876"/>
<dbReference type="GO" id="GO:0005544">
    <property type="term" value="F:calcium-dependent phospholipid binding"/>
    <property type="evidence" value="ECO:0007669"/>
    <property type="project" value="InterPro"/>
</dbReference>